<evidence type="ECO:0000256" key="2">
    <source>
        <dbReference type="ARBA" id="ARBA00004948"/>
    </source>
</evidence>
<name>U5VUB8_9ACTN</name>
<dbReference type="Pfam" id="PF02581">
    <property type="entry name" value="TMP-TENI"/>
    <property type="match status" value="1"/>
</dbReference>
<evidence type="ECO:0000256" key="3">
    <source>
        <dbReference type="ARBA" id="ARBA00022977"/>
    </source>
</evidence>
<dbReference type="PATRIC" id="fig|1246995.3.peg.951"/>
<dbReference type="GO" id="GO:0004789">
    <property type="term" value="F:thiamine-phosphate diphosphorylase activity"/>
    <property type="evidence" value="ECO:0007669"/>
    <property type="project" value="TreeGrafter"/>
</dbReference>
<dbReference type="GO" id="GO:0005737">
    <property type="term" value="C:cytoplasm"/>
    <property type="evidence" value="ECO:0007669"/>
    <property type="project" value="TreeGrafter"/>
</dbReference>
<dbReference type="RefSeq" id="WP_023358242.1">
    <property type="nucleotide sequence ID" value="NC_022657.1"/>
</dbReference>
<dbReference type="STRING" id="1246995.AFR_04710"/>
<dbReference type="Gene3D" id="3.20.20.70">
    <property type="entry name" value="Aldolase class I"/>
    <property type="match status" value="1"/>
</dbReference>
<evidence type="ECO:0000313" key="5">
    <source>
        <dbReference type="EMBL" id="AGZ39231.1"/>
    </source>
</evidence>
<dbReference type="PANTHER" id="PTHR20857:SF15">
    <property type="entry name" value="THIAMINE-PHOSPHATE SYNTHASE"/>
    <property type="match status" value="1"/>
</dbReference>
<evidence type="ECO:0000313" key="6">
    <source>
        <dbReference type="Proteomes" id="UP000017746"/>
    </source>
</evidence>
<reference evidence="5 6" key="1">
    <citation type="journal article" date="2014" name="J. Biotechnol.">
        <title>Complete genome sequence of the actinobacterium Actinoplanes friuliensis HAG 010964, producer of the lipopeptide antibiotic friulimycin.</title>
        <authorList>
            <person name="Ruckert C."/>
            <person name="Szczepanowski R."/>
            <person name="Albersmeier A."/>
            <person name="Goesmann A."/>
            <person name="Fischer N."/>
            <person name="Steinkamper A."/>
            <person name="Puhler A."/>
            <person name="Biener R."/>
            <person name="Schwartz D."/>
            <person name="Kalinowski J."/>
        </authorList>
    </citation>
    <scope>NUCLEOTIDE SEQUENCE [LARGE SCALE GENOMIC DNA]</scope>
    <source>
        <strain evidence="5 6">DSM 7358</strain>
    </source>
</reference>
<accession>U5VUB8</accession>
<dbReference type="InterPro" id="IPR036206">
    <property type="entry name" value="ThiamineP_synth_sf"/>
</dbReference>
<dbReference type="HOGENOM" id="CLU_018272_3_4_11"/>
<dbReference type="OrthoDB" id="3191080at2"/>
<keyword evidence="3" id="KW-0784">Thiamine biosynthesis</keyword>
<dbReference type="CDD" id="cd00564">
    <property type="entry name" value="TMP_TenI"/>
    <property type="match status" value="1"/>
</dbReference>
<dbReference type="KEGG" id="afs:AFR_04710"/>
<protein>
    <submittedName>
        <fullName evidence="5">Thiamine-phosphate pyrophosphorylase</fullName>
    </submittedName>
</protein>
<dbReference type="PANTHER" id="PTHR20857">
    <property type="entry name" value="THIAMINE-PHOSPHATE PYROPHOSPHORYLASE"/>
    <property type="match status" value="1"/>
</dbReference>
<keyword evidence="6" id="KW-1185">Reference proteome</keyword>
<evidence type="ECO:0000256" key="1">
    <source>
        <dbReference type="ARBA" id="ARBA00003814"/>
    </source>
</evidence>
<comment type="function">
    <text evidence="1">Condenses 4-methyl-5-(beta-hydroxyethyl)thiazole monophosphate (THZ-P) and 2-methyl-4-amino-5-hydroxymethyl pyrimidine pyrophosphate (HMP-PP) to form thiamine monophosphate (TMP).</text>
</comment>
<evidence type="ECO:0000259" key="4">
    <source>
        <dbReference type="Pfam" id="PF02581"/>
    </source>
</evidence>
<dbReference type="eggNOG" id="COG0352">
    <property type="taxonomic scope" value="Bacteria"/>
</dbReference>
<dbReference type="SUPFAM" id="SSF51391">
    <property type="entry name" value="Thiamin phosphate synthase"/>
    <property type="match status" value="1"/>
</dbReference>
<dbReference type="EMBL" id="CP006272">
    <property type="protein sequence ID" value="AGZ39231.1"/>
    <property type="molecule type" value="Genomic_DNA"/>
</dbReference>
<comment type="pathway">
    <text evidence="2">Cofactor biosynthesis; thiamine diphosphate biosynthesis.</text>
</comment>
<organism evidence="5 6">
    <name type="scientific">Actinoplanes friuliensis DSM 7358</name>
    <dbReference type="NCBI Taxonomy" id="1246995"/>
    <lineage>
        <taxon>Bacteria</taxon>
        <taxon>Bacillati</taxon>
        <taxon>Actinomycetota</taxon>
        <taxon>Actinomycetes</taxon>
        <taxon>Micromonosporales</taxon>
        <taxon>Micromonosporaceae</taxon>
        <taxon>Actinoplanes</taxon>
    </lineage>
</organism>
<gene>
    <name evidence="5" type="ORF">AFR_04710</name>
</gene>
<dbReference type="GO" id="GO:0009228">
    <property type="term" value="P:thiamine biosynthetic process"/>
    <property type="evidence" value="ECO:0007669"/>
    <property type="project" value="UniProtKB-KW"/>
</dbReference>
<feature type="domain" description="Thiamine phosphate synthase/TenI" evidence="4">
    <location>
        <begin position="89"/>
        <end position="168"/>
    </location>
</feature>
<dbReference type="Proteomes" id="UP000017746">
    <property type="component" value="Chromosome"/>
</dbReference>
<dbReference type="AlphaFoldDB" id="U5VUB8"/>
<dbReference type="InterPro" id="IPR013785">
    <property type="entry name" value="Aldolase_TIM"/>
</dbReference>
<dbReference type="InterPro" id="IPR022998">
    <property type="entry name" value="ThiamineP_synth_TenI"/>
</dbReference>
<proteinExistence type="predicted"/>
<sequence length="189" mass="18832">MVIPSGLVLLTDRRLAARPLVEVVAAAIRGGAAWVVLRDKDLGYAHRRALATALRAVVPPGRLVIAGPDPLGGDAVHLSATDPVPPGVALVGRSCHGTPQLSTEDYVTLSPIYPTATKPGYGPALGPARAAALAGSVPWLALGGIDSPARVAECLAAGAAGVAVLGAVMRAADPEAVTRDLVAAAGVPA</sequence>